<dbReference type="Proteomes" id="UP000572268">
    <property type="component" value="Unassembled WGS sequence"/>
</dbReference>
<organism evidence="7 8">
    <name type="scientific">Perkinsus olseni</name>
    <name type="common">Perkinsus atlanticus</name>
    <dbReference type="NCBI Taxonomy" id="32597"/>
    <lineage>
        <taxon>Eukaryota</taxon>
        <taxon>Sar</taxon>
        <taxon>Alveolata</taxon>
        <taxon>Perkinsozoa</taxon>
        <taxon>Perkinsea</taxon>
        <taxon>Perkinsida</taxon>
        <taxon>Perkinsidae</taxon>
        <taxon>Perkinsus</taxon>
    </lineage>
</organism>
<dbReference type="EMBL" id="JABANN010000913">
    <property type="protein sequence ID" value="KAF4652461.1"/>
    <property type="molecule type" value="Genomic_DNA"/>
</dbReference>
<feature type="domain" description="C3H1-type" evidence="6">
    <location>
        <begin position="316"/>
        <end position="344"/>
    </location>
</feature>
<proteinExistence type="predicted"/>
<evidence type="ECO:0000313" key="7">
    <source>
        <dbReference type="EMBL" id="KAF4652461.1"/>
    </source>
</evidence>
<keyword evidence="3 4" id="KW-0862">Zinc</keyword>
<gene>
    <name evidence="7" type="ORF">FOL46_009725</name>
</gene>
<evidence type="ECO:0000313" key="8">
    <source>
        <dbReference type="Proteomes" id="UP000572268"/>
    </source>
</evidence>
<evidence type="ECO:0000256" key="1">
    <source>
        <dbReference type="ARBA" id="ARBA00022723"/>
    </source>
</evidence>
<dbReference type="InterPro" id="IPR021109">
    <property type="entry name" value="Peptidase_aspartic_dom_sf"/>
</dbReference>
<comment type="caution">
    <text evidence="7">The sequence shown here is derived from an EMBL/GenBank/DDBJ whole genome shotgun (WGS) entry which is preliminary data.</text>
</comment>
<feature type="compositionally biased region" description="Basic and acidic residues" evidence="5">
    <location>
        <begin position="449"/>
        <end position="462"/>
    </location>
</feature>
<evidence type="ECO:0000256" key="4">
    <source>
        <dbReference type="PROSITE-ProRule" id="PRU00723"/>
    </source>
</evidence>
<dbReference type="Pfam" id="PF00642">
    <property type="entry name" value="zf-CCCH"/>
    <property type="match status" value="1"/>
</dbReference>
<name>A0A7J6L0Y7_PEROL</name>
<accession>A0A7J6L0Y7</accession>
<dbReference type="GO" id="GO:0008270">
    <property type="term" value="F:zinc ion binding"/>
    <property type="evidence" value="ECO:0007669"/>
    <property type="project" value="UniProtKB-KW"/>
</dbReference>
<reference evidence="7 8" key="1">
    <citation type="submission" date="2020-04" db="EMBL/GenBank/DDBJ databases">
        <title>Perkinsus olseni comparative genomics.</title>
        <authorList>
            <person name="Bogema D.R."/>
        </authorList>
    </citation>
    <scope>NUCLEOTIDE SEQUENCE [LARGE SCALE GENOMIC DNA]</scope>
    <source>
        <strain evidence="7">ATCC PRA-31</strain>
    </source>
</reference>
<feature type="domain" description="C3H1-type" evidence="6">
    <location>
        <begin position="408"/>
        <end position="436"/>
    </location>
</feature>
<evidence type="ECO:0000256" key="3">
    <source>
        <dbReference type="ARBA" id="ARBA00022833"/>
    </source>
</evidence>
<dbReference type="Gene3D" id="4.10.1000.10">
    <property type="entry name" value="Zinc finger, CCCH-type"/>
    <property type="match status" value="1"/>
</dbReference>
<evidence type="ECO:0000259" key="6">
    <source>
        <dbReference type="PROSITE" id="PS50103"/>
    </source>
</evidence>
<dbReference type="SUPFAM" id="SSF90229">
    <property type="entry name" value="CCCH zinc finger"/>
    <property type="match status" value="1"/>
</dbReference>
<feature type="region of interest" description="Disordered" evidence="5">
    <location>
        <begin position="348"/>
        <end position="409"/>
    </location>
</feature>
<evidence type="ECO:0000256" key="2">
    <source>
        <dbReference type="ARBA" id="ARBA00022771"/>
    </source>
</evidence>
<dbReference type="InterPro" id="IPR000571">
    <property type="entry name" value="Znf_CCCH"/>
</dbReference>
<evidence type="ECO:0000256" key="5">
    <source>
        <dbReference type="SAM" id="MobiDB-lite"/>
    </source>
</evidence>
<dbReference type="SMART" id="SM00356">
    <property type="entry name" value="ZnF_C3H1"/>
    <property type="match status" value="2"/>
</dbReference>
<dbReference type="PROSITE" id="PS50103">
    <property type="entry name" value="ZF_C3H1"/>
    <property type="match status" value="2"/>
</dbReference>
<dbReference type="InterPro" id="IPR036855">
    <property type="entry name" value="Znf_CCCH_sf"/>
</dbReference>
<dbReference type="Gene3D" id="2.40.70.10">
    <property type="entry name" value="Acid Proteases"/>
    <property type="match status" value="1"/>
</dbReference>
<feature type="zinc finger region" description="C3H1-type" evidence="4">
    <location>
        <begin position="408"/>
        <end position="436"/>
    </location>
</feature>
<keyword evidence="1 4" id="KW-0479">Metal-binding</keyword>
<feature type="zinc finger region" description="C3H1-type" evidence="4">
    <location>
        <begin position="316"/>
        <end position="344"/>
    </location>
</feature>
<sequence>MAPAPYSGDSSHGASSGRFAFLADAVSRVVEEQAVSADSSYLSERNLRRLEDPYTAVQSMMGVTAFAAYGLVPGLMLTGPNGQLLQLSVDEWAKAWSISKPTAWNESYWRQLCTTLDLAKLAAPMKLAILSRLLPNKQALIVQEGCIAHLENILRWRTIDIHACEADESRREATIGSMKTWLASCYEALQEISKNLDADFAVVDSSLALQRWVDFEPTGSAWSDYCHHEKLRCSQAEHIDFTSTDGWALRRDRLLRSISQFGVLKDAAMRGQLVPRLRETTSITDFHFIVDSMSKDLRFPSVDEFLGVCPGKAPAGNDKEICKHYQKRGTCKYGDACKYSHAATSGLPVADHSQRDVHQFRRSPVGSSPPYSGEPRTGERRRSMPDLRTPSVSAQVKTEDSGGPEQGKTDRMVCQHFDKHGTCKFCDGCKFQHQPKEAQDTTTPPEDDEPRRSERLRQKETKTVGAVSPVHSARENSEEICIKVLEINGQKRNCIVDSGAAVSLAVSDAVCSEAEIETCDKIRAVRGVGGGELTVHAKASLPVRGPTELIEVDFLVVDSLPYSHEYLLGWKDMVKLGLQVSPKRSDAQTISEFTLPPDDAGGTGSEGLDKLLAAEARIRKDAETCACKARDILVERGRVWSPLPAAEDYQGRVRELLPEEKRDLPDQTHTVEIRWDGSEPPAASGGDFSVRMMRNLSEEQRVAFAAECHKFISKGWWVKSSGLSSNSGPAGVSFPRFQGPWKSTSTRAVVDLKRWNSSRPKASWDGQPCSALVMSWRGRCSTKDSTIFLDLSKAYYKNRLHVSEVGWIFIRCLGELYKTDRTAFGAGFGCAAMAFGVRLLMTAVCIAIHLFLSTSEEPERVEQSFAEMSPADLQLALSGHGINWLDFLDDVLAFGPLHSIAMFTLCMRLTATIIGYEFPLPKIDVISEVPTSAVGPRHLGLTWTAAGASCVDVRQQLLAEDPSTAEAKLSKADLYRIAGLLQDVSRCHGERRYLADLIRRFGGRLPKKTPHPKADWQAKHHLSAEQTATLCSWIKAAADTYTEGCCHGPTGDRGQTLILYTDASSVGYGWALWRGSGLPNLAEDQPHNAEALMSMGYVLLEEEAKHFPGSRGQDWHVNRKELAGVASGLSAVYCWVFKRRMTTVKEVLVLGDNVSALKWAGIPDKPIKSFDVAGIRNLQSSLSELRVSLSQAGINVRFCHIQGKCNVIADQLSRLGVRFPLRPSTGNDQRPLVGVALEVSGELLHMIEAATACDTAIPAGLESCTVKGRSVLRRNGAIYIPESCRQRVLALAHSDNHLTELLEV</sequence>
<feature type="compositionally biased region" description="Basic and acidic residues" evidence="5">
    <location>
        <begin position="376"/>
        <end position="385"/>
    </location>
</feature>
<protein>
    <recommendedName>
        <fullName evidence="6">C3H1-type domain-containing protein</fullName>
    </recommendedName>
</protein>
<feature type="region of interest" description="Disordered" evidence="5">
    <location>
        <begin position="434"/>
        <end position="470"/>
    </location>
</feature>
<keyword evidence="2 4" id="KW-0863">Zinc-finger</keyword>
<dbReference type="CDD" id="cd00303">
    <property type="entry name" value="retropepsin_like"/>
    <property type="match status" value="1"/>
</dbReference>